<evidence type="ECO:0000313" key="4">
    <source>
        <dbReference type="Proteomes" id="UP000694888"/>
    </source>
</evidence>
<feature type="transmembrane region" description="Helical" evidence="2">
    <location>
        <begin position="132"/>
        <end position="158"/>
    </location>
</feature>
<feature type="region of interest" description="Disordered" evidence="1">
    <location>
        <begin position="169"/>
        <end position="208"/>
    </location>
</feature>
<dbReference type="RefSeq" id="XP_005102988.1">
    <property type="nucleotide sequence ID" value="XM_005102931.3"/>
</dbReference>
<keyword evidence="2" id="KW-0812">Transmembrane</keyword>
<dbReference type="PANTHER" id="PTHR15191:SF3">
    <property type="entry name" value="PITUITARY TUMOR-TRANSFORMING GENE PROTEIN-BINDING FACTOR"/>
    <property type="match status" value="1"/>
</dbReference>
<sequence length="208" mass="22758">MGAFGTSTSVCILLLSLFVAQSVGLTNTTTKPTNSTPSTTGSTQTTAPASSSPSAQTSTPVTTTASTTPETPAQECAKHNGSCDDCVSDSKCMYCYTDNSCQLYPTGKVLPPSDMCALDEARWGVCWLNFEALIIAMSVIGGIIIIGITTICICCCCCRGRKKKRYQKEDDKYEQQKMERKMRQDERRTERKGKLDEIRRKYGLVKDP</sequence>
<name>A0ABM0JW91_APLCA</name>
<dbReference type="Gene3D" id="1.20.5.100">
    <property type="entry name" value="Cytochrome c1, transmembrane anchor, C-terminal"/>
    <property type="match status" value="1"/>
</dbReference>
<reference evidence="5" key="1">
    <citation type="submission" date="2025-08" db="UniProtKB">
        <authorList>
            <consortium name="RefSeq"/>
        </authorList>
    </citation>
    <scope>IDENTIFICATION</scope>
</reference>
<organism evidence="4 5">
    <name type="scientific">Aplysia californica</name>
    <name type="common">California sea hare</name>
    <dbReference type="NCBI Taxonomy" id="6500"/>
    <lineage>
        <taxon>Eukaryota</taxon>
        <taxon>Metazoa</taxon>
        <taxon>Spiralia</taxon>
        <taxon>Lophotrochozoa</taxon>
        <taxon>Mollusca</taxon>
        <taxon>Gastropoda</taxon>
        <taxon>Heterobranchia</taxon>
        <taxon>Euthyneura</taxon>
        <taxon>Tectipleura</taxon>
        <taxon>Aplysiida</taxon>
        <taxon>Aplysioidea</taxon>
        <taxon>Aplysiidae</taxon>
        <taxon>Aplysia</taxon>
    </lineage>
</organism>
<evidence type="ECO:0000256" key="3">
    <source>
        <dbReference type="SAM" id="SignalP"/>
    </source>
</evidence>
<feature type="compositionally biased region" description="Low complexity" evidence="1">
    <location>
        <begin position="27"/>
        <end position="73"/>
    </location>
</feature>
<keyword evidence="2" id="KW-0472">Membrane</keyword>
<feature type="chain" id="PRO_5045978813" evidence="3">
    <location>
        <begin position="25"/>
        <end position="208"/>
    </location>
</feature>
<evidence type="ECO:0000256" key="1">
    <source>
        <dbReference type="SAM" id="MobiDB-lite"/>
    </source>
</evidence>
<gene>
    <name evidence="5" type="primary">LOC101849941</name>
</gene>
<feature type="region of interest" description="Disordered" evidence="1">
    <location>
        <begin position="27"/>
        <end position="81"/>
    </location>
</feature>
<proteinExistence type="predicted"/>
<protein>
    <submittedName>
        <fullName evidence="5">Pituitary tumor-transforming gene 1 protein-interacting protein</fullName>
    </submittedName>
</protein>
<dbReference type="Proteomes" id="UP000694888">
    <property type="component" value="Unplaced"/>
</dbReference>
<dbReference type="GeneID" id="101849941"/>
<accession>A0ABM0JW91</accession>
<keyword evidence="4" id="KW-1185">Reference proteome</keyword>
<evidence type="ECO:0000313" key="5">
    <source>
        <dbReference type="RefSeq" id="XP_005102988.1"/>
    </source>
</evidence>
<dbReference type="InterPro" id="IPR052304">
    <property type="entry name" value="PTTG1IP"/>
</dbReference>
<dbReference type="PANTHER" id="PTHR15191">
    <property type="entry name" value="PROTEIN CBG20567"/>
    <property type="match status" value="1"/>
</dbReference>
<evidence type="ECO:0000256" key="2">
    <source>
        <dbReference type="SAM" id="Phobius"/>
    </source>
</evidence>
<keyword evidence="2" id="KW-1133">Transmembrane helix</keyword>
<feature type="signal peptide" evidence="3">
    <location>
        <begin position="1"/>
        <end position="24"/>
    </location>
</feature>
<keyword evidence="3" id="KW-0732">Signal</keyword>